<evidence type="ECO:0000256" key="1">
    <source>
        <dbReference type="SAM" id="SignalP"/>
    </source>
</evidence>
<comment type="caution">
    <text evidence="2">The sequence shown here is derived from an EMBL/GenBank/DDBJ whole genome shotgun (WGS) entry which is preliminary data.</text>
</comment>
<dbReference type="Proteomes" id="UP001595711">
    <property type="component" value="Unassembled WGS sequence"/>
</dbReference>
<proteinExistence type="predicted"/>
<keyword evidence="1" id="KW-0732">Signal</keyword>
<name>A0ABV7VA87_9PROT</name>
<keyword evidence="3" id="KW-1185">Reference proteome</keyword>
<evidence type="ECO:0000313" key="2">
    <source>
        <dbReference type="EMBL" id="MFC3674325.1"/>
    </source>
</evidence>
<protein>
    <submittedName>
        <fullName evidence="2">Uncharacterized protein</fullName>
    </submittedName>
</protein>
<organism evidence="2 3">
    <name type="scientific">Ferrovibrio xuzhouensis</name>
    <dbReference type="NCBI Taxonomy" id="1576914"/>
    <lineage>
        <taxon>Bacteria</taxon>
        <taxon>Pseudomonadati</taxon>
        <taxon>Pseudomonadota</taxon>
        <taxon>Alphaproteobacteria</taxon>
        <taxon>Rhodospirillales</taxon>
        <taxon>Rhodospirillaceae</taxon>
        <taxon>Ferrovibrio</taxon>
    </lineage>
</organism>
<evidence type="ECO:0000313" key="3">
    <source>
        <dbReference type="Proteomes" id="UP001595711"/>
    </source>
</evidence>
<dbReference type="RefSeq" id="WP_379721093.1">
    <property type="nucleotide sequence ID" value="NZ_JBHRYJ010000001.1"/>
</dbReference>
<dbReference type="EMBL" id="JBHRYJ010000001">
    <property type="protein sequence ID" value="MFC3674325.1"/>
    <property type="molecule type" value="Genomic_DNA"/>
</dbReference>
<feature type="chain" id="PRO_5046673517" evidence="1">
    <location>
        <begin position="18"/>
        <end position="139"/>
    </location>
</feature>
<feature type="signal peptide" evidence="1">
    <location>
        <begin position="1"/>
        <end position="17"/>
    </location>
</feature>
<gene>
    <name evidence="2" type="ORF">ACFOOQ_02145</name>
</gene>
<sequence>MHRIVFLSLLISAAAMAADKPAPPLHFEAGVVLAGGYVLASTVTLPPVPGPVTLPTREGTALHWRVTVQDGETQLLQQDGHWAARAEYNHTLREGRTVCLVYQTTLSPEWAVHGRDRQDHADIAVADDKVYSFREVPCP</sequence>
<reference evidence="3" key="1">
    <citation type="journal article" date="2019" name="Int. J. Syst. Evol. Microbiol.">
        <title>The Global Catalogue of Microorganisms (GCM) 10K type strain sequencing project: providing services to taxonomists for standard genome sequencing and annotation.</title>
        <authorList>
            <consortium name="The Broad Institute Genomics Platform"/>
            <consortium name="The Broad Institute Genome Sequencing Center for Infectious Disease"/>
            <person name="Wu L."/>
            <person name="Ma J."/>
        </authorList>
    </citation>
    <scope>NUCLEOTIDE SEQUENCE [LARGE SCALE GENOMIC DNA]</scope>
    <source>
        <strain evidence="3">KCTC 42182</strain>
    </source>
</reference>
<accession>A0ABV7VA87</accession>